<evidence type="ECO:0000313" key="2">
    <source>
        <dbReference type="Proteomes" id="UP000525652"/>
    </source>
</evidence>
<dbReference type="RefSeq" id="WP_185692975.1">
    <property type="nucleotide sequence ID" value="NZ_JACHVA010000083.1"/>
</dbReference>
<dbReference type="AlphaFoldDB" id="A0A7X1B0H0"/>
<gene>
    <name evidence="1" type="ORF">H5P30_10860</name>
</gene>
<reference evidence="1 2" key="1">
    <citation type="submission" date="2020-07" db="EMBL/GenBank/DDBJ databases">
        <authorList>
            <person name="Feng X."/>
        </authorList>
    </citation>
    <scope>NUCLEOTIDE SEQUENCE [LARGE SCALE GENOMIC DNA]</scope>
    <source>
        <strain evidence="1 2">JCM14086</strain>
    </source>
</reference>
<evidence type="ECO:0000313" key="1">
    <source>
        <dbReference type="EMBL" id="MBC2602278.1"/>
    </source>
</evidence>
<protein>
    <submittedName>
        <fullName evidence="1">Uncharacterized protein</fullName>
    </submittedName>
</protein>
<dbReference type="EMBL" id="JACHVA010000083">
    <property type="protein sequence ID" value="MBC2602278.1"/>
    <property type="molecule type" value="Genomic_DNA"/>
</dbReference>
<proteinExistence type="predicted"/>
<accession>A0A7X1B0H0</accession>
<organism evidence="1 2">
    <name type="scientific">Puniceicoccus vermicola</name>
    <dbReference type="NCBI Taxonomy" id="388746"/>
    <lineage>
        <taxon>Bacteria</taxon>
        <taxon>Pseudomonadati</taxon>
        <taxon>Verrucomicrobiota</taxon>
        <taxon>Opitutia</taxon>
        <taxon>Puniceicoccales</taxon>
        <taxon>Puniceicoccaceae</taxon>
        <taxon>Puniceicoccus</taxon>
    </lineage>
</organism>
<dbReference type="Proteomes" id="UP000525652">
    <property type="component" value="Unassembled WGS sequence"/>
</dbReference>
<name>A0A7X1B0H0_9BACT</name>
<keyword evidence="2" id="KW-1185">Reference proteome</keyword>
<sequence>MRSTELDGVLFFEGTPDGWTMGEPISTEIEGLFCSAQLASLKDVKLQMVSECKRRGYHAIVQFEYGQRSSGFLASLFSRDDVKWYAKGILARRN</sequence>
<comment type="caution">
    <text evidence="1">The sequence shown here is derived from an EMBL/GenBank/DDBJ whole genome shotgun (WGS) entry which is preliminary data.</text>
</comment>